<feature type="repeat" description="NHL" evidence="11">
    <location>
        <begin position="543"/>
        <end position="585"/>
    </location>
</feature>
<dbReference type="InterPro" id="IPR013083">
    <property type="entry name" value="Znf_RING/FYVE/PHD"/>
</dbReference>
<dbReference type="SMART" id="SM00557">
    <property type="entry name" value="IG_FLMN"/>
    <property type="match status" value="1"/>
</dbReference>
<evidence type="ECO:0000256" key="6">
    <source>
        <dbReference type="ARBA" id="ARBA00022771"/>
    </source>
</evidence>
<feature type="domain" description="RING-type" evidence="14">
    <location>
        <begin position="58"/>
        <end position="99"/>
    </location>
</feature>
<organism evidence="16 17">
    <name type="scientific">Potamilus streckersoni</name>
    <dbReference type="NCBI Taxonomy" id="2493646"/>
    <lineage>
        <taxon>Eukaryota</taxon>
        <taxon>Metazoa</taxon>
        <taxon>Spiralia</taxon>
        <taxon>Lophotrochozoa</taxon>
        <taxon>Mollusca</taxon>
        <taxon>Bivalvia</taxon>
        <taxon>Autobranchia</taxon>
        <taxon>Heteroconchia</taxon>
        <taxon>Palaeoheterodonta</taxon>
        <taxon>Unionida</taxon>
        <taxon>Unionoidea</taxon>
        <taxon>Unionidae</taxon>
        <taxon>Ambleminae</taxon>
        <taxon>Lampsilini</taxon>
        <taxon>Potamilus</taxon>
    </lineage>
</organism>
<dbReference type="CDD" id="cd20482">
    <property type="entry name" value="CC_brat-like"/>
    <property type="match status" value="1"/>
</dbReference>
<feature type="repeat" description="NHL" evidence="11">
    <location>
        <begin position="769"/>
        <end position="812"/>
    </location>
</feature>
<dbReference type="CDD" id="cd14960">
    <property type="entry name" value="NHL_TRIM2_like"/>
    <property type="match status" value="1"/>
</dbReference>
<dbReference type="InterPro" id="IPR050952">
    <property type="entry name" value="TRIM-NHL_E3_ligases"/>
</dbReference>
<dbReference type="PANTHER" id="PTHR24104:SF57">
    <property type="entry name" value="BEE-MILK PROTEIN"/>
    <property type="match status" value="1"/>
</dbReference>
<keyword evidence="6 9" id="KW-0863">Zinc-finger</keyword>
<dbReference type="InterPro" id="IPR000315">
    <property type="entry name" value="Znf_B-box"/>
</dbReference>
<evidence type="ECO:0008006" key="18">
    <source>
        <dbReference type="Google" id="ProtNLM"/>
    </source>
</evidence>
<feature type="domain" description="B box-type" evidence="15">
    <location>
        <begin position="185"/>
        <end position="226"/>
    </location>
</feature>
<keyword evidence="8" id="KW-0862">Zinc</keyword>
<dbReference type="PROSITE" id="PS50089">
    <property type="entry name" value="ZF_RING_2"/>
    <property type="match status" value="1"/>
</dbReference>
<comment type="caution">
    <text evidence="16">The sequence shown here is derived from an EMBL/GenBank/DDBJ whole genome shotgun (WGS) entry which is preliminary data.</text>
</comment>
<dbReference type="GO" id="GO:0043161">
    <property type="term" value="P:proteasome-mediated ubiquitin-dependent protein catabolic process"/>
    <property type="evidence" value="ECO:0007669"/>
    <property type="project" value="TreeGrafter"/>
</dbReference>
<dbReference type="EMBL" id="JAEAOA010000768">
    <property type="protein sequence ID" value="KAK3599957.1"/>
    <property type="molecule type" value="Genomic_DNA"/>
</dbReference>
<dbReference type="Pfam" id="PF01436">
    <property type="entry name" value="NHL"/>
    <property type="match status" value="3"/>
</dbReference>
<feature type="compositionally biased region" description="Low complexity" evidence="13">
    <location>
        <begin position="522"/>
        <end position="535"/>
    </location>
</feature>
<dbReference type="InterPro" id="IPR003649">
    <property type="entry name" value="Bbox_C"/>
</dbReference>
<dbReference type="InterPro" id="IPR027370">
    <property type="entry name" value="Znf-RING_euk"/>
</dbReference>
<keyword evidence="17" id="KW-1185">Reference proteome</keyword>
<feature type="repeat" description="NHL" evidence="11">
    <location>
        <begin position="633"/>
        <end position="674"/>
    </location>
</feature>
<dbReference type="AlphaFoldDB" id="A0AAE0W4A3"/>
<dbReference type="SUPFAM" id="SSF101898">
    <property type="entry name" value="NHL repeat"/>
    <property type="match status" value="1"/>
</dbReference>
<keyword evidence="7" id="KW-0833">Ubl conjugation pathway</keyword>
<evidence type="ECO:0000256" key="11">
    <source>
        <dbReference type="PROSITE-ProRule" id="PRU00504"/>
    </source>
</evidence>
<dbReference type="SUPFAM" id="SSF57845">
    <property type="entry name" value="B-box zinc-binding domain"/>
    <property type="match status" value="1"/>
</dbReference>
<dbReference type="InterPro" id="IPR001258">
    <property type="entry name" value="NHL_repeat"/>
</dbReference>
<evidence type="ECO:0000256" key="5">
    <source>
        <dbReference type="ARBA" id="ARBA00022737"/>
    </source>
</evidence>
<feature type="repeat" description="Filamin" evidence="10">
    <location>
        <begin position="393"/>
        <end position="494"/>
    </location>
</feature>
<dbReference type="InterPro" id="IPR017868">
    <property type="entry name" value="Filamin/ABP280_repeat-like"/>
</dbReference>
<keyword evidence="4" id="KW-0479">Metal-binding</keyword>
<dbReference type="InterPro" id="IPR014756">
    <property type="entry name" value="Ig_E-set"/>
</dbReference>
<dbReference type="PANTHER" id="PTHR24104">
    <property type="entry name" value="E3 UBIQUITIN-PROTEIN LIGASE NHLRC1-RELATED"/>
    <property type="match status" value="1"/>
</dbReference>
<evidence type="ECO:0000259" key="14">
    <source>
        <dbReference type="PROSITE" id="PS50089"/>
    </source>
</evidence>
<dbReference type="SUPFAM" id="SSF81296">
    <property type="entry name" value="E set domains"/>
    <property type="match status" value="1"/>
</dbReference>
<dbReference type="FunFam" id="3.30.40.10:FF:000032">
    <property type="entry name" value="Tripartite motif containing 2"/>
    <property type="match status" value="1"/>
</dbReference>
<dbReference type="Pfam" id="PF17170">
    <property type="entry name" value="DUF5128"/>
    <property type="match status" value="1"/>
</dbReference>
<dbReference type="FunFam" id="2.40.10.500:FF:000001">
    <property type="entry name" value="tripartite motif-containing protein 3-like"/>
    <property type="match status" value="1"/>
</dbReference>
<dbReference type="SMART" id="SM00502">
    <property type="entry name" value="BBC"/>
    <property type="match status" value="1"/>
</dbReference>
<keyword evidence="5" id="KW-0677">Repeat</keyword>
<evidence type="ECO:0000256" key="3">
    <source>
        <dbReference type="ARBA" id="ARBA00022679"/>
    </source>
</evidence>
<feature type="domain" description="B box-type" evidence="15">
    <location>
        <begin position="126"/>
        <end position="174"/>
    </location>
</feature>
<dbReference type="SUPFAM" id="SSF57850">
    <property type="entry name" value="RING/U-box"/>
    <property type="match status" value="1"/>
</dbReference>
<dbReference type="InterPro" id="IPR011042">
    <property type="entry name" value="6-blade_b-propeller_TolB-like"/>
</dbReference>
<dbReference type="PROSITE" id="PS50119">
    <property type="entry name" value="ZF_BBOX"/>
    <property type="match status" value="2"/>
</dbReference>
<dbReference type="PROSITE" id="PS50194">
    <property type="entry name" value="FILAMIN_REPEAT"/>
    <property type="match status" value="1"/>
</dbReference>
<dbReference type="SMART" id="SM00184">
    <property type="entry name" value="RING"/>
    <property type="match status" value="2"/>
</dbReference>
<dbReference type="Pfam" id="PF00630">
    <property type="entry name" value="Filamin"/>
    <property type="match status" value="1"/>
</dbReference>
<feature type="coiled-coil region" evidence="12">
    <location>
        <begin position="255"/>
        <end position="282"/>
    </location>
</feature>
<evidence type="ECO:0000256" key="2">
    <source>
        <dbReference type="ARBA" id="ARBA00022553"/>
    </source>
</evidence>
<evidence type="ECO:0000256" key="12">
    <source>
        <dbReference type="SAM" id="Coils"/>
    </source>
</evidence>
<dbReference type="InterPro" id="IPR021978">
    <property type="entry name" value="PML-like_CC"/>
</dbReference>
<evidence type="ECO:0000256" key="8">
    <source>
        <dbReference type="ARBA" id="ARBA00022833"/>
    </source>
</evidence>
<dbReference type="Gene3D" id="2.120.10.30">
    <property type="entry name" value="TolB, C-terminal domain"/>
    <property type="match status" value="2"/>
</dbReference>
<evidence type="ECO:0000313" key="17">
    <source>
        <dbReference type="Proteomes" id="UP001195483"/>
    </source>
</evidence>
<dbReference type="Gene3D" id="2.60.40.10">
    <property type="entry name" value="Immunoglobulins"/>
    <property type="match status" value="1"/>
</dbReference>
<feature type="repeat" description="NHL" evidence="11">
    <location>
        <begin position="589"/>
        <end position="632"/>
    </location>
</feature>
<dbReference type="Pfam" id="PF12126">
    <property type="entry name" value="PML_CC"/>
    <property type="match status" value="1"/>
</dbReference>
<reference evidence="16" key="2">
    <citation type="journal article" date="2021" name="Genome Biol. Evol.">
        <title>Developing a high-quality reference genome for a parasitic bivalve with doubly uniparental inheritance (Bivalvia: Unionida).</title>
        <authorList>
            <person name="Smith C.H."/>
        </authorList>
    </citation>
    <scope>NUCLEOTIDE SEQUENCE</scope>
    <source>
        <strain evidence="16">CHS0354</strain>
        <tissue evidence="16">Mantle</tissue>
    </source>
</reference>
<sequence length="813" mass="89509">METWETNSLDSLETYNQCDWKIKMFLESKSEVTLCDGGPFDMANLPVVQQIDRDFLNCGICLGRYNKPKVLPCLHTFCEHCLADYIPAESLSVTCPICRQQSILPLDGVNALQTNFFITNLMEVVGQPNVCGMCEDDQNKPGTKCTDCSQYLCDKCVSEHLGLMDSKEHNIVSLTEIACMANGGETKLVCPNHAGNAILYYCTSCETAVCKDCTVVEHMGHVTIQLTDAIQEHKTTLQELIKRARAQVPSINVAISTVTKVIENLDQKHKTAEKQITETFDDLIQLMQERKKALLSELSEAYTSKHQTLSDQKDILENILTRIGNCCEFTEDTIGHGSETEILFVKKEMADKLRDFAGLKLQYQPEENECLLFDTAHFQGLKKSMSNLGYIRSNSAVAFETTATGDGLKTAYVNRPAIITITTKDRNGELVKIGQACIESELKATNGDRIIPAISDQYNGSYELVYLIPMEGDYMMDIKLFGQHIKGSPFKVRALSGGEDMDVMGCSSKIPRTVVKQKGTKRPSSSRSHGSNRRSNPIEDDLLFKIGVKGRNKGEFTNPQGVCAINGKFLVADSTNQNVQLFSTKGECKIRFGSPGRTAGKLQRPTGVCVTMNGNFLVADYDNKWVSVFSPDGKYINKIGTGKLLGPKGIAVDRNGHIIVVDNKGSCVFIFQPNGKLISKFGSRGNGSHQFAGPHYVAVNANNDIIISDFHNHCIKVFDCEGNFLFSFGSNGEGNGQFNAPTGVAMDDNGNILVADWGNSRIQVFDNNGSFLTYVNTSADPLYGPQGLAVTKDGQILVADSGNHCVKIYKYLQ</sequence>
<feature type="repeat" description="NHL" evidence="11">
    <location>
        <begin position="678"/>
        <end position="721"/>
    </location>
</feature>
<evidence type="ECO:0000256" key="7">
    <source>
        <dbReference type="ARBA" id="ARBA00022786"/>
    </source>
</evidence>
<dbReference type="InterPro" id="IPR001841">
    <property type="entry name" value="Znf_RING"/>
</dbReference>
<dbReference type="Gene3D" id="3.30.40.10">
    <property type="entry name" value="Zinc/RING finger domain, C3HC4 (zinc finger)"/>
    <property type="match status" value="1"/>
</dbReference>
<keyword evidence="2" id="KW-0597">Phosphoprotein</keyword>
<dbReference type="GO" id="GO:0061630">
    <property type="term" value="F:ubiquitin protein ligase activity"/>
    <property type="evidence" value="ECO:0007669"/>
    <property type="project" value="TreeGrafter"/>
</dbReference>
<dbReference type="SMART" id="SM00336">
    <property type="entry name" value="BBOX"/>
    <property type="match status" value="2"/>
</dbReference>
<dbReference type="PROSITE" id="PS51125">
    <property type="entry name" value="NHL"/>
    <property type="match status" value="6"/>
</dbReference>
<dbReference type="FunFam" id="2.120.10.30:FF:000004">
    <property type="entry name" value="Tripartite motif containing 2"/>
    <property type="match status" value="1"/>
</dbReference>
<dbReference type="InterPro" id="IPR001298">
    <property type="entry name" value="Filamin/ABP280_rpt"/>
</dbReference>
<evidence type="ECO:0000256" key="13">
    <source>
        <dbReference type="SAM" id="MobiDB-lite"/>
    </source>
</evidence>
<proteinExistence type="inferred from homology"/>
<dbReference type="Proteomes" id="UP001195483">
    <property type="component" value="Unassembled WGS sequence"/>
</dbReference>
<dbReference type="InterPro" id="IPR017907">
    <property type="entry name" value="Znf_RING_CS"/>
</dbReference>
<dbReference type="InterPro" id="IPR057750">
    <property type="entry name" value="TRIM2/3_C"/>
</dbReference>
<dbReference type="InterPro" id="IPR013783">
    <property type="entry name" value="Ig-like_fold"/>
</dbReference>
<dbReference type="PROSITE" id="PS00518">
    <property type="entry name" value="ZF_RING_1"/>
    <property type="match status" value="1"/>
</dbReference>
<dbReference type="GO" id="GO:0008270">
    <property type="term" value="F:zinc ion binding"/>
    <property type="evidence" value="ECO:0007669"/>
    <property type="project" value="UniProtKB-KW"/>
</dbReference>
<comment type="similarity">
    <text evidence="1">Belongs to the TRIM/RBCC family.</text>
</comment>
<evidence type="ECO:0000313" key="16">
    <source>
        <dbReference type="EMBL" id="KAK3599957.1"/>
    </source>
</evidence>
<evidence type="ECO:0000256" key="9">
    <source>
        <dbReference type="PROSITE-ProRule" id="PRU00024"/>
    </source>
</evidence>
<feature type="region of interest" description="Disordered" evidence="13">
    <location>
        <begin position="512"/>
        <end position="537"/>
    </location>
</feature>
<keyword evidence="3" id="KW-0808">Transferase</keyword>
<dbReference type="Pfam" id="PF00643">
    <property type="entry name" value="zf-B_box"/>
    <property type="match status" value="1"/>
</dbReference>
<dbReference type="GO" id="GO:0000209">
    <property type="term" value="P:protein polyubiquitination"/>
    <property type="evidence" value="ECO:0007669"/>
    <property type="project" value="TreeGrafter"/>
</dbReference>
<reference evidence="16" key="3">
    <citation type="submission" date="2023-05" db="EMBL/GenBank/DDBJ databases">
        <authorList>
            <person name="Smith C.H."/>
        </authorList>
    </citation>
    <scope>NUCLEOTIDE SEQUENCE</scope>
    <source>
        <strain evidence="16">CHS0354</strain>
        <tissue evidence="16">Mantle</tissue>
    </source>
</reference>
<evidence type="ECO:0000256" key="1">
    <source>
        <dbReference type="ARBA" id="ARBA00008518"/>
    </source>
</evidence>
<evidence type="ECO:0000256" key="4">
    <source>
        <dbReference type="ARBA" id="ARBA00022723"/>
    </source>
</evidence>
<gene>
    <name evidence="16" type="ORF">CHS0354_012604</name>
</gene>
<reference evidence="16" key="1">
    <citation type="journal article" date="2021" name="Genome Biol. Evol.">
        <title>A High-Quality Reference Genome for a Parasitic Bivalve with Doubly Uniparental Inheritance (Bivalvia: Unionida).</title>
        <authorList>
            <person name="Smith C.H."/>
        </authorList>
    </citation>
    <scope>NUCLEOTIDE SEQUENCE</scope>
    <source>
        <strain evidence="16">CHS0354</strain>
    </source>
</reference>
<name>A0AAE0W4A3_9BIVA</name>
<dbReference type="Gene3D" id="3.30.160.60">
    <property type="entry name" value="Classic Zinc Finger"/>
    <property type="match status" value="1"/>
</dbReference>
<feature type="repeat" description="NHL" evidence="11">
    <location>
        <begin position="725"/>
        <end position="768"/>
    </location>
</feature>
<keyword evidence="12" id="KW-0175">Coiled coil</keyword>
<protein>
    <recommendedName>
        <fullName evidence="18">Tripartite motif-containing protein 2-like</fullName>
    </recommendedName>
</protein>
<dbReference type="Pfam" id="PF13445">
    <property type="entry name" value="zf-RING_UBOX"/>
    <property type="match status" value="1"/>
</dbReference>
<accession>A0AAE0W4A3</accession>
<evidence type="ECO:0000259" key="15">
    <source>
        <dbReference type="PROSITE" id="PS50119"/>
    </source>
</evidence>
<evidence type="ECO:0000256" key="10">
    <source>
        <dbReference type="PROSITE-ProRule" id="PRU00087"/>
    </source>
</evidence>